<dbReference type="CDD" id="cd00165">
    <property type="entry name" value="S4"/>
    <property type="match status" value="1"/>
</dbReference>
<dbReference type="InterPro" id="IPR020103">
    <property type="entry name" value="PsdUridine_synth_cat_dom_sf"/>
</dbReference>
<evidence type="ECO:0000256" key="4">
    <source>
        <dbReference type="RuleBase" id="RU362028"/>
    </source>
</evidence>
<evidence type="ECO:0000313" key="8">
    <source>
        <dbReference type="Proteomes" id="UP001162734"/>
    </source>
</evidence>
<feature type="region of interest" description="Disordered" evidence="5">
    <location>
        <begin position="175"/>
        <end position="197"/>
    </location>
</feature>
<keyword evidence="3" id="KW-0694">RNA-binding</keyword>
<dbReference type="PANTHER" id="PTHR21600:SF87">
    <property type="entry name" value="RNA PSEUDOURIDYLATE SYNTHASE DOMAIN-CONTAINING PROTEIN 1"/>
    <property type="match status" value="1"/>
</dbReference>
<dbReference type="Proteomes" id="UP001162734">
    <property type="component" value="Chromosome"/>
</dbReference>
<dbReference type="InterPro" id="IPR002942">
    <property type="entry name" value="S4_RNA-bd"/>
</dbReference>
<feature type="compositionally biased region" description="Basic and acidic residues" evidence="5">
    <location>
        <begin position="186"/>
        <end position="197"/>
    </location>
</feature>
<comment type="function">
    <text evidence="4">Responsible for synthesis of pseudouridine from uracil.</text>
</comment>
<dbReference type="PROSITE" id="PS50889">
    <property type="entry name" value="S4"/>
    <property type="match status" value="1"/>
</dbReference>
<evidence type="ECO:0000259" key="6">
    <source>
        <dbReference type="SMART" id="SM00363"/>
    </source>
</evidence>
<sequence length="303" mass="31883">MRSLELRATRADDGERLDRFIAARGGISRGLARRALEAGGVFLEGKRCKVASRQIWAGQAVTVHLEEGGRAAGAPAPLAPARLLFADADLCVVDKPAGVPAQPTLTTDRGALPELAAALLGAPVTLVHRLDRETSGVTAFARTAEAARALAEQFRTGVPEKTYLALCARAPSPPEGRIDAPLGPDPLRKGMRKVDPRGEPAATRYRTLAVGPGGEALVEARPETGRTHQIRVHLAHLGASLLGDPRYGGPRRVGELRVPRVMLHARRLELPHPAGGAPMAFEAPVPDDLAGLATALGLALPAR</sequence>
<dbReference type="SUPFAM" id="SSF55174">
    <property type="entry name" value="Alpha-L RNA-binding motif"/>
    <property type="match status" value="1"/>
</dbReference>
<evidence type="ECO:0000256" key="2">
    <source>
        <dbReference type="ARBA" id="ARBA00023235"/>
    </source>
</evidence>
<evidence type="ECO:0000256" key="5">
    <source>
        <dbReference type="SAM" id="MobiDB-lite"/>
    </source>
</evidence>
<dbReference type="InterPro" id="IPR006145">
    <property type="entry name" value="PsdUridine_synth_RsuA/RluA"/>
</dbReference>
<organism evidence="7 8">
    <name type="scientific">Anaeromyxobacter paludicola</name>
    <dbReference type="NCBI Taxonomy" id="2918171"/>
    <lineage>
        <taxon>Bacteria</taxon>
        <taxon>Pseudomonadati</taxon>
        <taxon>Myxococcota</taxon>
        <taxon>Myxococcia</taxon>
        <taxon>Myxococcales</taxon>
        <taxon>Cystobacterineae</taxon>
        <taxon>Anaeromyxobacteraceae</taxon>
        <taxon>Anaeromyxobacter</taxon>
    </lineage>
</organism>
<dbReference type="InterPro" id="IPR036986">
    <property type="entry name" value="S4_RNA-bd_sf"/>
</dbReference>
<dbReference type="SMART" id="SM00363">
    <property type="entry name" value="S4"/>
    <property type="match status" value="1"/>
</dbReference>
<dbReference type="Pfam" id="PF01479">
    <property type="entry name" value="S4"/>
    <property type="match status" value="1"/>
</dbReference>
<dbReference type="Gene3D" id="3.10.290.10">
    <property type="entry name" value="RNA-binding S4 domain"/>
    <property type="match status" value="1"/>
</dbReference>
<dbReference type="EMBL" id="AP025592">
    <property type="protein sequence ID" value="BDG09547.1"/>
    <property type="molecule type" value="Genomic_DNA"/>
</dbReference>
<evidence type="ECO:0000256" key="1">
    <source>
        <dbReference type="ARBA" id="ARBA00010876"/>
    </source>
</evidence>
<dbReference type="Pfam" id="PF00849">
    <property type="entry name" value="PseudoU_synth_2"/>
    <property type="match status" value="1"/>
</dbReference>
<feature type="domain" description="RNA-binding S4" evidence="6">
    <location>
        <begin position="15"/>
        <end position="74"/>
    </location>
</feature>
<dbReference type="SUPFAM" id="SSF55120">
    <property type="entry name" value="Pseudouridine synthase"/>
    <property type="match status" value="1"/>
</dbReference>
<dbReference type="InterPro" id="IPR006225">
    <property type="entry name" value="PsdUridine_synth_RluC/D"/>
</dbReference>
<dbReference type="InterPro" id="IPR050188">
    <property type="entry name" value="RluA_PseudoU_synthase"/>
</dbReference>
<proteinExistence type="inferred from homology"/>
<accession>A0ABM7XCF1</accession>
<keyword evidence="8" id="KW-1185">Reference proteome</keyword>
<reference evidence="8" key="1">
    <citation type="journal article" date="2022" name="Int. J. Syst. Evol. Microbiol.">
        <title>Anaeromyxobacter oryzae sp. nov., Anaeromyxobacter diazotrophicus sp. nov. and Anaeromyxobacter paludicola sp. nov., isolated from paddy soils.</title>
        <authorList>
            <person name="Itoh H."/>
            <person name="Xu Z."/>
            <person name="Mise K."/>
            <person name="Masuda Y."/>
            <person name="Ushijima N."/>
            <person name="Hayakawa C."/>
            <person name="Shiratori Y."/>
            <person name="Senoo K."/>
        </authorList>
    </citation>
    <scope>NUCLEOTIDE SEQUENCE [LARGE SCALE GENOMIC DNA]</scope>
    <source>
        <strain evidence="8">Red630</strain>
    </source>
</reference>
<dbReference type="PANTHER" id="PTHR21600">
    <property type="entry name" value="MITOCHONDRIAL RNA PSEUDOURIDINE SYNTHASE"/>
    <property type="match status" value="1"/>
</dbReference>
<comment type="catalytic activity">
    <reaction evidence="4">
        <text>a uridine in RNA = a pseudouridine in RNA</text>
        <dbReference type="Rhea" id="RHEA:48348"/>
        <dbReference type="Rhea" id="RHEA-COMP:12068"/>
        <dbReference type="Rhea" id="RHEA-COMP:12069"/>
        <dbReference type="ChEBI" id="CHEBI:65314"/>
        <dbReference type="ChEBI" id="CHEBI:65315"/>
    </reaction>
</comment>
<evidence type="ECO:0000256" key="3">
    <source>
        <dbReference type="PROSITE-ProRule" id="PRU00182"/>
    </source>
</evidence>
<evidence type="ECO:0000313" key="7">
    <source>
        <dbReference type="EMBL" id="BDG09547.1"/>
    </source>
</evidence>
<dbReference type="RefSeq" id="WP_248341824.1">
    <property type="nucleotide sequence ID" value="NZ_AP025592.1"/>
</dbReference>
<comment type="similarity">
    <text evidence="1 4">Belongs to the pseudouridine synthase RluA family.</text>
</comment>
<keyword evidence="2 4" id="KW-0413">Isomerase</keyword>
<dbReference type="EC" id="5.4.99.-" evidence="4"/>
<protein>
    <recommendedName>
        <fullName evidence="4">Pseudouridine synthase</fullName>
        <ecNumber evidence="4">5.4.99.-</ecNumber>
    </recommendedName>
</protein>
<gene>
    <name evidence="7" type="ORF">AMPC_26600</name>
</gene>
<name>A0ABM7XCF1_9BACT</name>
<dbReference type="CDD" id="cd02869">
    <property type="entry name" value="PseudoU_synth_RluA_like"/>
    <property type="match status" value="1"/>
</dbReference>
<dbReference type="NCBIfam" id="TIGR00005">
    <property type="entry name" value="rluA_subfam"/>
    <property type="match status" value="1"/>
</dbReference>
<dbReference type="Gene3D" id="3.30.2350.10">
    <property type="entry name" value="Pseudouridine synthase"/>
    <property type="match status" value="1"/>
</dbReference>